<gene>
    <name evidence="1" type="ORF">ACFPIB_13290</name>
</gene>
<protein>
    <submittedName>
        <fullName evidence="1">Uncharacterized protein</fullName>
    </submittedName>
</protein>
<proteinExistence type="predicted"/>
<name>A0ABW0EB38_9BACT</name>
<organism evidence="1 2">
    <name type="scientific">Adhaeribacter terreus</name>
    <dbReference type="NCBI Taxonomy" id="529703"/>
    <lineage>
        <taxon>Bacteria</taxon>
        <taxon>Pseudomonadati</taxon>
        <taxon>Bacteroidota</taxon>
        <taxon>Cytophagia</taxon>
        <taxon>Cytophagales</taxon>
        <taxon>Hymenobacteraceae</taxon>
        <taxon>Adhaeribacter</taxon>
    </lineage>
</organism>
<sequence>MHYFPSNQVSVTFFNSLSADISHTLLSENDEIFIELMESGLPVLRDGFNVMLFVSTETELYKVRRITQIPLFIKF</sequence>
<keyword evidence="2" id="KW-1185">Reference proteome</keyword>
<dbReference type="EMBL" id="JBHSKT010000008">
    <property type="protein sequence ID" value="MFC5271592.1"/>
    <property type="molecule type" value="Genomic_DNA"/>
</dbReference>
<evidence type="ECO:0000313" key="2">
    <source>
        <dbReference type="Proteomes" id="UP001596161"/>
    </source>
</evidence>
<evidence type="ECO:0000313" key="1">
    <source>
        <dbReference type="EMBL" id="MFC5271592.1"/>
    </source>
</evidence>
<reference evidence="2" key="1">
    <citation type="journal article" date="2019" name="Int. J. Syst. Evol. Microbiol.">
        <title>The Global Catalogue of Microorganisms (GCM) 10K type strain sequencing project: providing services to taxonomists for standard genome sequencing and annotation.</title>
        <authorList>
            <consortium name="The Broad Institute Genomics Platform"/>
            <consortium name="The Broad Institute Genome Sequencing Center for Infectious Disease"/>
            <person name="Wu L."/>
            <person name="Ma J."/>
        </authorList>
    </citation>
    <scope>NUCLEOTIDE SEQUENCE [LARGE SCALE GENOMIC DNA]</scope>
    <source>
        <strain evidence="2">KACC 12602</strain>
    </source>
</reference>
<comment type="caution">
    <text evidence="1">The sequence shown here is derived from an EMBL/GenBank/DDBJ whole genome shotgun (WGS) entry which is preliminary data.</text>
</comment>
<dbReference type="Proteomes" id="UP001596161">
    <property type="component" value="Unassembled WGS sequence"/>
</dbReference>
<accession>A0ABW0EB38</accession>
<dbReference type="RefSeq" id="WP_378017954.1">
    <property type="nucleotide sequence ID" value="NZ_JBHSKT010000008.1"/>
</dbReference>